<protein>
    <submittedName>
        <fullName evidence="2">Uncharacterized protein</fullName>
    </submittedName>
</protein>
<evidence type="ECO:0000313" key="2">
    <source>
        <dbReference type="EMBL" id="KOO30507.1"/>
    </source>
</evidence>
<gene>
    <name evidence="2" type="ORF">Ctob_013691</name>
</gene>
<name>A0A0M0JW48_9EUKA</name>
<feature type="region of interest" description="Disordered" evidence="1">
    <location>
        <begin position="40"/>
        <end position="69"/>
    </location>
</feature>
<feature type="compositionally biased region" description="Basic and acidic residues" evidence="1">
    <location>
        <begin position="47"/>
        <end position="57"/>
    </location>
</feature>
<sequence length="145" mass="15543">MPSVKKTTAAYDKPDNTIRAQSNYGTGVTVAVASWQAVGAGVSSHRNAADDDVKEDGFWGEDSYDDPGTYDDPAADLPGSAKGDCTVTADFREGKSETYRMPNNVELLNPDHTPAEVQLDEQEDGAMALTLTDGAFFKIKLPKPI</sequence>
<dbReference type="EMBL" id="JWZX01002210">
    <property type="protein sequence ID" value="KOO30507.1"/>
    <property type="molecule type" value="Genomic_DNA"/>
</dbReference>
<feature type="compositionally biased region" description="Acidic residues" evidence="1">
    <location>
        <begin position="58"/>
        <end position="69"/>
    </location>
</feature>
<dbReference type="AlphaFoldDB" id="A0A0M0JW48"/>
<reference evidence="3" key="1">
    <citation type="journal article" date="2015" name="PLoS Genet.">
        <title>Genome Sequence and Transcriptome Analyses of Chrysochromulina tobin: Metabolic Tools for Enhanced Algal Fitness in the Prominent Order Prymnesiales (Haptophyceae).</title>
        <authorList>
            <person name="Hovde B.T."/>
            <person name="Deodato C.R."/>
            <person name="Hunsperger H.M."/>
            <person name="Ryken S.A."/>
            <person name="Yost W."/>
            <person name="Jha R.K."/>
            <person name="Patterson J."/>
            <person name="Monnat R.J. Jr."/>
            <person name="Barlow S.B."/>
            <person name="Starkenburg S.R."/>
            <person name="Cattolico R.A."/>
        </authorList>
    </citation>
    <scope>NUCLEOTIDE SEQUENCE</scope>
    <source>
        <strain evidence="3">CCMP291</strain>
    </source>
</reference>
<feature type="non-terminal residue" evidence="2">
    <location>
        <position position="145"/>
    </location>
</feature>
<comment type="caution">
    <text evidence="2">The sequence shown here is derived from an EMBL/GenBank/DDBJ whole genome shotgun (WGS) entry which is preliminary data.</text>
</comment>
<accession>A0A0M0JW48</accession>
<keyword evidence="3" id="KW-1185">Reference proteome</keyword>
<organism evidence="2 3">
    <name type="scientific">Chrysochromulina tobinii</name>
    <dbReference type="NCBI Taxonomy" id="1460289"/>
    <lineage>
        <taxon>Eukaryota</taxon>
        <taxon>Haptista</taxon>
        <taxon>Haptophyta</taxon>
        <taxon>Prymnesiophyceae</taxon>
        <taxon>Prymnesiales</taxon>
        <taxon>Chrysochromulinaceae</taxon>
        <taxon>Chrysochromulina</taxon>
    </lineage>
</organism>
<proteinExistence type="predicted"/>
<dbReference type="Proteomes" id="UP000037460">
    <property type="component" value="Unassembled WGS sequence"/>
</dbReference>
<evidence type="ECO:0000313" key="3">
    <source>
        <dbReference type="Proteomes" id="UP000037460"/>
    </source>
</evidence>
<evidence type="ECO:0000256" key="1">
    <source>
        <dbReference type="SAM" id="MobiDB-lite"/>
    </source>
</evidence>